<keyword evidence="6" id="KW-0472">Membrane</keyword>
<evidence type="ECO:0000256" key="3">
    <source>
        <dbReference type="ARBA" id="ARBA00022741"/>
    </source>
</evidence>
<keyword evidence="10" id="KW-1185">Reference proteome</keyword>
<dbReference type="CDD" id="cd00063">
    <property type="entry name" value="FN3"/>
    <property type="match status" value="2"/>
</dbReference>
<comment type="caution">
    <text evidence="9">The sequence shown here is derived from an EMBL/GenBank/DDBJ whole genome shotgun (WGS) entry which is preliminary data.</text>
</comment>
<dbReference type="InterPro" id="IPR013783">
    <property type="entry name" value="Ig-like_fold"/>
</dbReference>
<evidence type="ECO:0000256" key="6">
    <source>
        <dbReference type="ARBA" id="ARBA00023136"/>
    </source>
</evidence>
<evidence type="ECO:0000259" key="8">
    <source>
        <dbReference type="PROSITE" id="PS50853"/>
    </source>
</evidence>
<organism evidence="9 10">
    <name type="scientific">Candidula unifasciata</name>
    <dbReference type="NCBI Taxonomy" id="100452"/>
    <lineage>
        <taxon>Eukaryota</taxon>
        <taxon>Metazoa</taxon>
        <taxon>Spiralia</taxon>
        <taxon>Lophotrochozoa</taxon>
        <taxon>Mollusca</taxon>
        <taxon>Gastropoda</taxon>
        <taxon>Heterobranchia</taxon>
        <taxon>Euthyneura</taxon>
        <taxon>Panpulmonata</taxon>
        <taxon>Eupulmonata</taxon>
        <taxon>Stylommatophora</taxon>
        <taxon>Helicina</taxon>
        <taxon>Helicoidea</taxon>
        <taxon>Geomitridae</taxon>
        <taxon>Candidula</taxon>
    </lineage>
</organism>
<feature type="domain" description="Fibronectin type-III" evidence="8">
    <location>
        <begin position="69"/>
        <end position="169"/>
    </location>
</feature>
<keyword evidence="5" id="KW-1133">Transmembrane helix</keyword>
<evidence type="ECO:0000313" key="9">
    <source>
        <dbReference type="EMBL" id="CAG5126069.1"/>
    </source>
</evidence>
<dbReference type="SMART" id="SM00060">
    <property type="entry name" value="FN3"/>
    <property type="match status" value="1"/>
</dbReference>
<accession>A0A8S3ZA63</accession>
<sequence>PLAAYDVQLSVVLANGSSSNQTITNTQETRQQLTSLIPYTHYTVQIYYRNNVQAGPSSQPFNFTTLEGAPGPVEITQLIPTSSTVTVSFQSPSQPNGVVTSYSATYAESSSFSVSLSVTVVAVQNRSGSFNITVDRLKPETLYYFKVAASTSRGIGAYGTVKQVQTLKAPSSSDVIVVSLISRTNSCLTIGWNPPDRFAANITSYVV</sequence>
<dbReference type="GO" id="GO:0005524">
    <property type="term" value="F:ATP binding"/>
    <property type="evidence" value="ECO:0007669"/>
    <property type="project" value="UniProtKB-KW"/>
</dbReference>
<keyword evidence="7" id="KW-0675">Receptor</keyword>
<dbReference type="GO" id="GO:0005886">
    <property type="term" value="C:plasma membrane"/>
    <property type="evidence" value="ECO:0007669"/>
    <property type="project" value="TreeGrafter"/>
</dbReference>
<reference evidence="9" key="1">
    <citation type="submission" date="2021-04" db="EMBL/GenBank/DDBJ databases">
        <authorList>
            <consortium name="Molecular Ecology Group"/>
        </authorList>
    </citation>
    <scope>NUCLEOTIDE SEQUENCE</scope>
</reference>
<dbReference type="InterPro" id="IPR003961">
    <property type="entry name" value="FN3_dom"/>
</dbReference>
<dbReference type="Pfam" id="PF00041">
    <property type="entry name" value="fn3"/>
    <property type="match status" value="2"/>
</dbReference>
<keyword evidence="4" id="KW-0067">ATP-binding</keyword>
<name>A0A8S3ZA63_9EUPU</name>
<evidence type="ECO:0000256" key="1">
    <source>
        <dbReference type="ARBA" id="ARBA00004167"/>
    </source>
</evidence>
<keyword evidence="3" id="KW-0547">Nucleotide-binding</keyword>
<dbReference type="InterPro" id="IPR050449">
    <property type="entry name" value="Ephrin_rcpt_TKs"/>
</dbReference>
<proteinExistence type="predicted"/>
<feature type="domain" description="Fibronectin type-III" evidence="8">
    <location>
        <begin position="1"/>
        <end position="68"/>
    </location>
</feature>
<dbReference type="OrthoDB" id="6150402at2759"/>
<dbReference type="SUPFAM" id="SSF49265">
    <property type="entry name" value="Fibronectin type III"/>
    <property type="match status" value="1"/>
</dbReference>
<dbReference type="InterPro" id="IPR036116">
    <property type="entry name" value="FN3_sf"/>
</dbReference>
<dbReference type="PANTHER" id="PTHR46877">
    <property type="entry name" value="EPH RECEPTOR A5"/>
    <property type="match status" value="1"/>
</dbReference>
<gene>
    <name evidence="9" type="ORF">CUNI_LOCUS11627</name>
</gene>
<keyword evidence="2" id="KW-0812">Transmembrane</keyword>
<dbReference type="Gene3D" id="2.60.40.10">
    <property type="entry name" value="Immunoglobulins"/>
    <property type="match status" value="2"/>
</dbReference>
<evidence type="ECO:0000313" key="10">
    <source>
        <dbReference type="Proteomes" id="UP000678393"/>
    </source>
</evidence>
<feature type="non-terminal residue" evidence="9">
    <location>
        <position position="1"/>
    </location>
</feature>
<dbReference type="Proteomes" id="UP000678393">
    <property type="component" value="Unassembled WGS sequence"/>
</dbReference>
<evidence type="ECO:0000256" key="5">
    <source>
        <dbReference type="ARBA" id="ARBA00022989"/>
    </source>
</evidence>
<evidence type="ECO:0000256" key="7">
    <source>
        <dbReference type="ARBA" id="ARBA00023170"/>
    </source>
</evidence>
<comment type="subcellular location">
    <subcellularLocation>
        <location evidence="1">Membrane</location>
        <topology evidence="1">Single-pass membrane protein</topology>
    </subcellularLocation>
</comment>
<dbReference type="AlphaFoldDB" id="A0A8S3ZA63"/>
<feature type="non-terminal residue" evidence="9">
    <location>
        <position position="207"/>
    </location>
</feature>
<protein>
    <recommendedName>
        <fullName evidence="8">Fibronectin type-III domain-containing protein</fullName>
    </recommendedName>
</protein>
<evidence type="ECO:0000256" key="2">
    <source>
        <dbReference type="ARBA" id="ARBA00022692"/>
    </source>
</evidence>
<evidence type="ECO:0000256" key="4">
    <source>
        <dbReference type="ARBA" id="ARBA00022840"/>
    </source>
</evidence>
<dbReference type="PANTHER" id="PTHR46877:SF14">
    <property type="entry name" value="RECEPTOR PROTEIN-TYROSINE KINASE"/>
    <property type="match status" value="1"/>
</dbReference>
<dbReference type="EMBL" id="CAJHNH020002236">
    <property type="protein sequence ID" value="CAG5126069.1"/>
    <property type="molecule type" value="Genomic_DNA"/>
</dbReference>
<dbReference type="PROSITE" id="PS50853">
    <property type="entry name" value="FN3"/>
    <property type="match status" value="2"/>
</dbReference>